<comment type="similarity">
    <text evidence="2 9">Belongs to the ABC-2 integral membrane protein family.</text>
</comment>
<accession>A0ABV6UY38</accession>
<dbReference type="InterPro" id="IPR013525">
    <property type="entry name" value="ABC2_TM"/>
</dbReference>
<sequence length="303" mass="33809">MSSQTLDAGPARPERLVEPSSAEVAARYGLTVPGQRPPFWSYVRSLVAYRHFTFAYARARVASVYSSARLGPLWNVLTPLLHIGVYYLVFGWMLDRKAGSGESYIGFLSIGVFVFSYTREAFAVGTKSVADRMTLIRALSFPRALLPLATVVQQLIILGFSLGIVAWILVAVGQIPSTRWLQILPALVLQTLFNVGAALVMARIGAVLRDMRELVPWVLRVWMYTCGVMYSLNKLTAHAPHWVRLMLEFNPGAIYIELSRHALLDGYGQTTPHAWSAGLFWSLLSLGTGLVFFWRAEHRYGRG</sequence>
<evidence type="ECO:0000256" key="5">
    <source>
        <dbReference type="ARBA" id="ARBA00022519"/>
    </source>
</evidence>
<feature type="transmembrane region" description="Helical" evidence="9">
    <location>
        <begin position="274"/>
        <end position="294"/>
    </location>
</feature>
<evidence type="ECO:0000256" key="8">
    <source>
        <dbReference type="ARBA" id="ARBA00023136"/>
    </source>
</evidence>
<reference evidence="11 12" key="1">
    <citation type="submission" date="2024-09" db="EMBL/GenBank/DDBJ databases">
        <authorList>
            <person name="Lee S.D."/>
        </authorList>
    </citation>
    <scope>NUCLEOTIDE SEQUENCE [LARGE SCALE GENOMIC DNA]</scope>
    <source>
        <strain evidence="11 12">N1-5</strain>
    </source>
</reference>
<comment type="caution">
    <text evidence="11">The sequence shown here is derived from an EMBL/GenBank/DDBJ whole genome shotgun (WGS) entry which is preliminary data.</text>
</comment>
<organism evidence="11 12">
    <name type="scientific">Streptacidiphilus cavernicola</name>
    <dbReference type="NCBI Taxonomy" id="3342716"/>
    <lineage>
        <taxon>Bacteria</taxon>
        <taxon>Bacillati</taxon>
        <taxon>Actinomycetota</taxon>
        <taxon>Actinomycetes</taxon>
        <taxon>Kitasatosporales</taxon>
        <taxon>Streptomycetaceae</taxon>
        <taxon>Streptacidiphilus</taxon>
    </lineage>
</organism>
<evidence type="ECO:0000313" key="12">
    <source>
        <dbReference type="Proteomes" id="UP001592528"/>
    </source>
</evidence>
<keyword evidence="5" id="KW-0997">Cell inner membrane</keyword>
<keyword evidence="4 9" id="KW-1003">Cell membrane</keyword>
<evidence type="ECO:0000256" key="7">
    <source>
        <dbReference type="ARBA" id="ARBA00022989"/>
    </source>
</evidence>
<evidence type="ECO:0000256" key="1">
    <source>
        <dbReference type="ARBA" id="ARBA00004429"/>
    </source>
</evidence>
<comment type="subcellular location">
    <subcellularLocation>
        <location evidence="1">Cell inner membrane</location>
        <topology evidence="1">Multi-pass membrane protein</topology>
    </subcellularLocation>
    <subcellularLocation>
        <location evidence="9">Cell membrane</location>
        <topology evidence="9">Multi-pass membrane protein</topology>
    </subcellularLocation>
</comment>
<dbReference type="PANTHER" id="PTHR30413">
    <property type="entry name" value="INNER MEMBRANE TRANSPORT PERMEASE"/>
    <property type="match status" value="1"/>
</dbReference>
<keyword evidence="12" id="KW-1185">Reference proteome</keyword>
<evidence type="ECO:0000256" key="9">
    <source>
        <dbReference type="RuleBase" id="RU361157"/>
    </source>
</evidence>
<evidence type="ECO:0000256" key="3">
    <source>
        <dbReference type="ARBA" id="ARBA00022448"/>
    </source>
</evidence>
<feature type="domain" description="ABC transmembrane type-2" evidence="10">
    <location>
        <begin position="70"/>
        <end position="296"/>
    </location>
</feature>
<dbReference type="PROSITE" id="PS51012">
    <property type="entry name" value="ABC_TM2"/>
    <property type="match status" value="1"/>
</dbReference>
<feature type="transmembrane region" description="Helical" evidence="9">
    <location>
        <begin position="182"/>
        <end position="202"/>
    </location>
</feature>
<dbReference type="EMBL" id="JBHEZZ010000029">
    <property type="protein sequence ID" value="MFC1406382.1"/>
    <property type="molecule type" value="Genomic_DNA"/>
</dbReference>
<dbReference type="PANTHER" id="PTHR30413:SF8">
    <property type="entry name" value="TRANSPORT PERMEASE PROTEIN"/>
    <property type="match status" value="1"/>
</dbReference>
<name>A0ABV6UY38_9ACTN</name>
<feature type="transmembrane region" description="Helical" evidence="9">
    <location>
        <begin position="104"/>
        <end position="124"/>
    </location>
</feature>
<dbReference type="RefSeq" id="WP_030260814.1">
    <property type="nucleotide sequence ID" value="NZ_JBHEZZ010000029.1"/>
</dbReference>
<keyword evidence="6 9" id="KW-0812">Transmembrane</keyword>
<feature type="transmembrane region" description="Helical" evidence="9">
    <location>
        <begin position="145"/>
        <end position="170"/>
    </location>
</feature>
<keyword evidence="8 9" id="KW-0472">Membrane</keyword>
<feature type="transmembrane region" description="Helical" evidence="9">
    <location>
        <begin position="73"/>
        <end position="92"/>
    </location>
</feature>
<evidence type="ECO:0000256" key="6">
    <source>
        <dbReference type="ARBA" id="ARBA00022692"/>
    </source>
</evidence>
<keyword evidence="3 9" id="KW-0813">Transport</keyword>
<evidence type="ECO:0000256" key="4">
    <source>
        <dbReference type="ARBA" id="ARBA00022475"/>
    </source>
</evidence>
<evidence type="ECO:0000256" key="2">
    <source>
        <dbReference type="ARBA" id="ARBA00007783"/>
    </source>
</evidence>
<dbReference type="Proteomes" id="UP001592528">
    <property type="component" value="Unassembled WGS sequence"/>
</dbReference>
<protein>
    <recommendedName>
        <fullName evidence="9">Transport permease protein</fullName>
    </recommendedName>
</protein>
<dbReference type="InterPro" id="IPR047817">
    <property type="entry name" value="ABC2_TM_bact-type"/>
</dbReference>
<comment type="caution">
    <text evidence="9">Lacks conserved residue(s) required for the propagation of feature annotation.</text>
</comment>
<keyword evidence="7 9" id="KW-1133">Transmembrane helix</keyword>
<proteinExistence type="inferred from homology"/>
<dbReference type="Pfam" id="PF01061">
    <property type="entry name" value="ABC2_membrane"/>
    <property type="match status" value="1"/>
</dbReference>
<evidence type="ECO:0000259" key="10">
    <source>
        <dbReference type="PROSITE" id="PS51012"/>
    </source>
</evidence>
<evidence type="ECO:0000313" key="11">
    <source>
        <dbReference type="EMBL" id="MFC1406382.1"/>
    </source>
</evidence>
<gene>
    <name evidence="11" type="ORF">ACEZDJ_34305</name>
</gene>